<protein>
    <submittedName>
        <fullName evidence="3">Acyl-CoA thioesterase YbgC</fullName>
    </submittedName>
</protein>
<dbReference type="PANTHER" id="PTHR31793:SF27">
    <property type="entry name" value="NOVEL THIOESTERASE SUPERFAMILY DOMAIN AND SAPOSIN A-TYPE DOMAIN CONTAINING PROTEIN (0610012H03RIK)"/>
    <property type="match status" value="1"/>
</dbReference>
<dbReference type="InterPro" id="IPR029069">
    <property type="entry name" value="HotDog_dom_sf"/>
</dbReference>
<dbReference type="InterPro" id="IPR050563">
    <property type="entry name" value="4-hydroxybenzoyl-CoA_TE"/>
</dbReference>
<dbReference type="Pfam" id="PF13279">
    <property type="entry name" value="4HBT_2"/>
    <property type="match status" value="1"/>
</dbReference>
<evidence type="ECO:0000256" key="1">
    <source>
        <dbReference type="ARBA" id="ARBA00005953"/>
    </source>
</evidence>
<gene>
    <name evidence="3" type="ORF">NCTC12157_03825</name>
</gene>
<dbReference type="Gene3D" id="3.10.129.10">
    <property type="entry name" value="Hotdog Thioesterase"/>
    <property type="match status" value="1"/>
</dbReference>
<dbReference type="InterPro" id="IPR006684">
    <property type="entry name" value="YbgC/YbaW"/>
</dbReference>
<dbReference type="GO" id="GO:0047617">
    <property type="term" value="F:fatty acyl-CoA hydrolase activity"/>
    <property type="evidence" value="ECO:0007669"/>
    <property type="project" value="TreeGrafter"/>
</dbReference>
<dbReference type="SUPFAM" id="SSF54637">
    <property type="entry name" value="Thioesterase/thiol ester dehydrase-isomerase"/>
    <property type="match status" value="1"/>
</dbReference>
<accession>A0A377NH07</accession>
<evidence type="ECO:0000256" key="2">
    <source>
        <dbReference type="ARBA" id="ARBA00022801"/>
    </source>
</evidence>
<organism evidence="3 4">
    <name type="scientific">Ewingella americana</name>
    <dbReference type="NCBI Taxonomy" id="41202"/>
    <lineage>
        <taxon>Bacteria</taxon>
        <taxon>Pseudomonadati</taxon>
        <taxon>Pseudomonadota</taxon>
        <taxon>Gammaproteobacteria</taxon>
        <taxon>Enterobacterales</taxon>
        <taxon>Yersiniaceae</taxon>
        <taxon>Ewingella</taxon>
    </lineage>
</organism>
<dbReference type="Proteomes" id="UP000254304">
    <property type="component" value="Unassembled WGS sequence"/>
</dbReference>
<dbReference type="NCBIfam" id="TIGR00051">
    <property type="entry name" value="YbgC/FadM family acyl-CoA thioesterase"/>
    <property type="match status" value="1"/>
</dbReference>
<keyword evidence="2" id="KW-0378">Hydrolase</keyword>
<dbReference type="PANTHER" id="PTHR31793">
    <property type="entry name" value="4-HYDROXYBENZOYL-COA THIOESTERASE FAMILY MEMBER"/>
    <property type="match status" value="1"/>
</dbReference>
<dbReference type="EMBL" id="UGGO01000001">
    <property type="protein sequence ID" value="STQ46068.1"/>
    <property type="molecule type" value="Genomic_DNA"/>
</dbReference>
<comment type="similarity">
    <text evidence="1">Belongs to the 4-hydroxybenzoyl-CoA thioesterase family.</text>
</comment>
<dbReference type="CDD" id="cd00586">
    <property type="entry name" value="4HBT"/>
    <property type="match status" value="1"/>
</dbReference>
<sequence>MQHNGTQTDMPSKLDPRFDAPRFSTRVEITIPFHDADAMGVVWHGNYFRYLEIAREQLLKQFDYGYRQMQASGYVWPIVDTRVKYIAPLLFEQQIEVHAQLEEIENRLRIGYQIFDCATGKRTTTGYTIQVAVDAESKEMCFVSPQVLFDKTGIAL</sequence>
<reference evidence="3 4" key="1">
    <citation type="submission" date="2018-06" db="EMBL/GenBank/DDBJ databases">
        <authorList>
            <consortium name="Pathogen Informatics"/>
            <person name="Doyle S."/>
        </authorList>
    </citation>
    <scope>NUCLEOTIDE SEQUENCE [LARGE SCALE GENOMIC DNA]</scope>
    <source>
        <strain evidence="3 4">NCTC12157</strain>
    </source>
</reference>
<evidence type="ECO:0000313" key="3">
    <source>
        <dbReference type="EMBL" id="STQ46068.1"/>
    </source>
</evidence>
<proteinExistence type="inferred from homology"/>
<dbReference type="AlphaFoldDB" id="A0A377NH07"/>
<evidence type="ECO:0000313" key="4">
    <source>
        <dbReference type="Proteomes" id="UP000254304"/>
    </source>
</evidence>
<name>A0A377NH07_9GAMM</name>